<sequence length="195" mass="20228">MSVGASDSRYSELSLSDQMAVAEDVDQGFAVEKVIAADAAPGVDIAAMNVVAGIVDAVSGLETVVERAAVEVIDGEAVDVEPLEGVVAAAAVAEGAEQVALAVAGWNVRVERLAEHCELDVDFAEGIQDDFVQDDKIEDVVAGYSVAGSAGVDCEEDNRLVNTVVVAAAEELAYAQEKKSVVKAMTLQIVFPLAF</sequence>
<organism evidence="1 2">
    <name type="scientific">Fusarium sporotrichioides</name>
    <dbReference type="NCBI Taxonomy" id="5514"/>
    <lineage>
        <taxon>Eukaryota</taxon>
        <taxon>Fungi</taxon>
        <taxon>Dikarya</taxon>
        <taxon>Ascomycota</taxon>
        <taxon>Pezizomycotina</taxon>
        <taxon>Sordariomycetes</taxon>
        <taxon>Hypocreomycetidae</taxon>
        <taxon>Hypocreales</taxon>
        <taxon>Nectriaceae</taxon>
        <taxon>Fusarium</taxon>
    </lineage>
</organism>
<evidence type="ECO:0000313" key="2">
    <source>
        <dbReference type="Proteomes" id="UP000266152"/>
    </source>
</evidence>
<name>A0A395SCK6_FUSSP</name>
<gene>
    <name evidence="1" type="ORF">FSPOR_4258</name>
</gene>
<dbReference type="Proteomes" id="UP000266152">
    <property type="component" value="Unassembled WGS sequence"/>
</dbReference>
<dbReference type="EMBL" id="PXOF01000054">
    <property type="protein sequence ID" value="RGP70146.1"/>
    <property type="molecule type" value="Genomic_DNA"/>
</dbReference>
<reference evidence="1 2" key="1">
    <citation type="journal article" date="2018" name="PLoS Pathog.">
        <title>Evolution of structural diversity of trichothecenes, a family of toxins produced by plant pathogenic and entomopathogenic fungi.</title>
        <authorList>
            <person name="Proctor R.H."/>
            <person name="McCormick S.P."/>
            <person name="Kim H.S."/>
            <person name="Cardoza R.E."/>
            <person name="Stanley A.M."/>
            <person name="Lindo L."/>
            <person name="Kelly A."/>
            <person name="Brown D.W."/>
            <person name="Lee T."/>
            <person name="Vaughan M.M."/>
            <person name="Alexander N.J."/>
            <person name="Busman M."/>
            <person name="Gutierrez S."/>
        </authorList>
    </citation>
    <scope>NUCLEOTIDE SEQUENCE [LARGE SCALE GENOMIC DNA]</scope>
    <source>
        <strain evidence="1 2">NRRL 3299</strain>
    </source>
</reference>
<proteinExistence type="predicted"/>
<protein>
    <submittedName>
        <fullName evidence="1">Uncharacterized protein</fullName>
    </submittedName>
</protein>
<keyword evidence="2" id="KW-1185">Reference proteome</keyword>
<accession>A0A395SCK6</accession>
<dbReference type="AlphaFoldDB" id="A0A395SCK6"/>
<comment type="caution">
    <text evidence="1">The sequence shown here is derived from an EMBL/GenBank/DDBJ whole genome shotgun (WGS) entry which is preliminary data.</text>
</comment>
<evidence type="ECO:0000313" key="1">
    <source>
        <dbReference type="EMBL" id="RGP70146.1"/>
    </source>
</evidence>